<keyword evidence="1" id="KW-0805">Transcription regulation</keyword>
<dbReference type="PRINTS" id="PR00598">
    <property type="entry name" value="HTHMARR"/>
</dbReference>
<gene>
    <name evidence="5" type="ORF">I0K15_02980</name>
</gene>
<dbReference type="PANTHER" id="PTHR42756">
    <property type="entry name" value="TRANSCRIPTIONAL REGULATOR, MARR"/>
    <property type="match status" value="1"/>
</dbReference>
<proteinExistence type="predicted"/>
<keyword evidence="3" id="KW-0804">Transcription</keyword>
<dbReference type="Gene3D" id="1.10.10.10">
    <property type="entry name" value="Winged helix-like DNA-binding domain superfamily/Winged helix DNA-binding domain"/>
    <property type="match status" value="1"/>
</dbReference>
<keyword evidence="2" id="KW-0238">DNA-binding</keyword>
<sequence>MPFSKQSSPGYVTNHLARLFAQRLAGAIAPLGLSPGVFPALLELWEQDGQTQAELARALDIEQPTMAATLDRMERDALIRRVPDPEDGRRRRVLLTQKARALRDPATQAAGRENARATKGFSDAEAEQLLALMHRAIANLQTDGDDAIDSA</sequence>
<keyword evidence="6" id="KW-1185">Reference proteome</keyword>
<dbReference type="InterPro" id="IPR036390">
    <property type="entry name" value="WH_DNA-bd_sf"/>
</dbReference>
<dbReference type="SUPFAM" id="SSF46785">
    <property type="entry name" value="Winged helix' DNA-binding domain"/>
    <property type="match status" value="1"/>
</dbReference>
<dbReference type="InterPro" id="IPR036388">
    <property type="entry name" value="WH-like_DNA-bd_sf"/>
</dbReference>
<evidence type="ECO:0000259" key="4">
    <source>
        <dbReference type="PROSITE" id="PS50995"/>
    </source>
</evidence>
<dbReference type="Pfam" id="PF01047">
    <property type="entry name" value="MarR"/>
    <property type="match status" value="1"/>
</dbReference>
<accession>A0A7S9QDV3</accession>
<evidence type="ECO:0000256" key="2">
    <source>
        <dbReference type="ARBA" id="ARBA00023125"/>
    </source>
</evidence>
<dbReference type="Proteomes" id="UP000594800">
    <property type="component" value="Chromosome"/>
</dbReference>
<evidence type="ECO:0000256" key="3">
    <source>
        <dbReference type="ARBA" id="ARBA00023163"/>
    </source>
</evidence>
<dbReference type="InterPro" id="IPR000835">
    <property type="entry name" value="HTH_MarR-typ"/>
</dbReference>
<dbReference type="GO" id="GO:0003677">
    <property type="term" value="F:DNA binding"/>
    <property type="evidence" value="ECO:0007669"/>
    <property type="project" value="UniProtKB-KW"/>
</dbReference>
<evidence type="ECO:0000256" key="1">
    <source>
        <dbReference type="ARBA" id="ARBA00023015"/>
    </source>
</evidence>
<dbReference type="GO" id="GO:0003700">
    <property type="term" value="F:DNA-binding transcription factor activity"/>
    <property type="evidence" value="ECO:0007669"/>
    <property type="project" value="InterPro"/>
</dbReference>
<protein>
    <submittedName>
        <fullName evidence="5">MarR family transcriptional regulator</fullName>
    </submittedName>
</protein>
<dbReference type="PANTHER" id="PTHR42756:SF1">
    <property type="entry name" value="TRANSCRIPTIONAL REPRESSOR OF EMRAB OPERON"/>
    <property type="match status" value="1"/>
</dbReference>
<dbReference type="AlphaFoldDB" id="A0A7S9QDV3"/>
<reference evidence="5 6" key="1">
    <citation type="submission" date="2020-11" db="EMBL/GenBank/DDBJ databases">
        <title>Description of Pontivivens ytuae sp. nov. isolated from deep sea sediment of Mariana Trench.</title>
        <authorList>
            <person name="Wang Z."/>
            <person name="Sun Q.-L."/>
            <person name="Xu X.-D."/>
            <person name="Tang Y.-Z."/>
            <person name="Zhang J."/>
        </authorList>
    </citation>
    <scope>NUCLEOTIDE SEQUENCE [LARGE SCALE GENOMIC DNA]</scope>
    <source>
        <strain evidence="5 6">MT2928</strain>
    </source>
</reference>
<dbReference type="KEGG" id="poz:I0K15_02980"/>
<evidence type="ECO:0000313" key="6">
    <source>
        <dbReference type="Proteomes" id="UP000594800"/>
    </source>
</evidence>
<name>A0A7S9QDV3_9RHOB</name>
<dbReference type="SMART" id="SM00347">
    <property type="entry name" value="HTH_MARR"/>
    <property type="match status" value="1"/>
</dbReference>
<dbReference type="RefSeq" id="WP_196103960.1">
    <property type="nucleotide sequence ID" value="NZ_CP064942.1"/>
</dbReference>
<feature type="domain" description="HTH marR-type" evidence="4">
    <location>
        <begin position="1"/>
        <end position="138"/>
    </location>
</feature>
<dbReference type="EMBL" id="CP064942">
    <property type="protein sequence ID" value="QPH54757.1"/>
    <property type="molecule type" value="Genomic_DNA"/>
</dbReference>
<evidence type="ECO:0000313" key="5">
    <source>
        <dbReference type="EMBL" id="QPH54757.1"/>
    </source>
</evidence>
<dbReference type="PROSITE" id="PS50995">
    <property type="entry name" value="HTH_MARR_2"/>
    <property type="match status" value="1"/>
</dbReference>
<organism evidence="5 6">
    <name type="scientific">Pontivivens ytuae</name>
    <dbReference type="NCBI Taxonomy" id="2789856"/>
    <lineage>
        <taxon>Bacteria</taxon>
        <taxon>Pseudomonadati</taxon>
        <taxon>Pseudomonadota</taxon>
        <taxon>Alphaproteobacteria</taxon>
        <taxon>Rhodobacterales</taxon>
        <taxon>Paracoccaceae</taxon>
        <taxon>Pontivivens</taxon>
    </lineage>
</organism>